<comment type="subcellular location">
    <subcellularLocation>
        <location evidence="8">Endomembrane system</location>
        <topology evidence="8">Lipid-anchor</topology>
    </subcellularLocation>
</comment>
<dbReference type="EC" id="3.1.4.4" evidence="9"/>
<dbReference type="Gene3D" id="3.30.1520.10">
    <property type="entry name" value="Phox-like domain"/>
    <property type="match status" value="1"/>
</dbReference>
<organism evidence="13 14">
    <name type="scientific">Blepharisma stoltei</name>
    <dbReference type="NCBI Taxonomy" id="1481888"/>
    <lineage>
        <taxon>Eukaryota</taxon>
        <taxon>Sar</taxon>
        <taxon>Alveolata</taxon>
        <taxon>Ciliophora</taxon>
        <taxon>Postciliodesmatophora</taxon>
        <taxon>Heterotrichea</taxon>
        <taxon>Heterotrichida</taxon>
        <taxon>Blepharismidae</taxon>
        <taxon>Blepharisma</taxon>
    </lineage>
</organism>
<dbReference type="GO" id="GO:0035091">
    <property type="term" value="F:phosphatidylinositol binding"/>
    <property type="evidence" value="ECO:0007669"/>
    <property type="project" value="InterPro"/>
</dbReference>
<dbReference type="InterPro" id="IPR025202">
    <property type="entry name" value="PLD-like_dom"/>
</dbReference>
<dbReference type="Pfam" id="PF00787">
    <property type="entry name" value="PX"/>
    <property type="match status" value="1"/>
</dbReference>
<dbReference type="SUPFAM" id="SSF64268">
    <property type="entry name" value="PX domain"/>
    <property type="match status" value="1"/>
</dbReference>
<accession>A0AAU9JW76</accession>
<dbReference type="InterPro" id="IPR001736">
    <property type="entry name" value="PLipase_D/transphosphatidylase"/>
</dbReference>
<dbReference type="GO" id="GO:0004630">
    <property type="term" value="F:phospholipase D activity"/>
    <property type="evidence" value="ECO:0007669"/>
    <property type="project" value="UniProtKB-UniRule"/>
</dbReference>
<dbReference type="InterPro" id="IPR015679">
    <property type="entry name" value="PLipase_D_fam"/>
</dbReference>
<proteinExistence type="inferred from homology"/>
<evidence type="ECO:0000256" key="6">
    <source>
        <dbReference type="ARBA" id="ARBA00023098"/>
    </source>
</evidence>
<dbReference type="GO" id="GO:0012505">
    <property type="term" value="C:endomembrane system"/>
    <property type="evidence" value="ECO:0007669"/>
    <property type="project" value="UniProtKB-SubCell"/>
</dbReference>
<protein>
    <recommendedName>
        <fullName evidence="9">Phospholipase</fullName>
        <ecNumber evidence="9">3.1.4.4</ecNumber>
    </recommendedName>
</protein>
<dbReference type="Proteomes" id="UP001162131">
    <property type="component" value="Unassembled WGS sequence"/>
</dbReference>
<feature type="domain" description="PLD phosphodiesterase" evidence="12">
    <location>
        <begin position="875"/>
        <end position="902"/>
    </location>
</feature>
<sequence length="1050" mass="121748">MNESFLRQTRYLVTFKPHISKHSVGLFDETLVKPGAPISIYRLVFTFEVKYQHDRDHNFDWFIRRTFCEFQELHQNLLKEISRGNMLTVPLFPDGEQFLSSTPDIQLEYLENYLLALTGQIDACNNPEFWSFLEVSALSFDGASKKRKEGYVLKRTGGRISNERRCFNCSKHFKRLQKRWMIIRDNMVGYLSTHIRDTLHEVLMFKGRFEVEYGLKETGYEDGIRIITLRRDFIFRAGSILKRNEWVESIQEAYNQSEWHNEIIRYESSFPVRNNNYVKWYIDARFYFNEVYETLKRAQREVFISDWWLSPELYLKRPSKKFDYSQVCEILGALADRGVTVYVHVYKEVSLALTINSLHTKNTLQRRNPNIRVVRHPHRSAVGGEFLWTHHEKIVCIDQEIAFIGGLDLCYGRMDTNEHLLTDLQEPYFWNGIDYSNVRIADFSEVANHERDIIDRNTHPRMPWHDVALKVVGKAAADIGMHFIELWNHVMTDITGAYYKNKDLLQPNYSNNRRGGKKRSVVEMSRPISVNSSLSFLKEEAKEEPQSISESLESSCPAMQRSKSHGFPENLFQEQIRERGTLSLSGPSRRINVAELDKKIEEENNQSIDTAIHIDRTPLDSNTKKAVNNLISKGGGIIEESTDRKMSVVGDQLTVVSPLRKNTQSIVLSPITDHQRQIREKLEAEDEAKLQKELEADQEEGDEAFSKNLLHPKMKELGQTGTCECQVLRSAGLWSLGLEHTEHSIHTAYLNLIDQADHFIYIENQFFISSTAGNPVKNQISQALVERIKCAAKRKEKFKVIVVCPLLPGFEGSINDPGAAVLRVQLHWEYQTICRGINSLYEQLKSDENIYDPLEYIRFYGLRTHDMLNDTPVTEIVYVHSKLMIIDDDIVLMGSANINDRSLLGSNDSEIAMIISDQKKKQSIMNGQPKNKSCFAYTLRISLFKEILGIDDEAIIEDPLSEAFDELMWSTASSNTALYKHIFRCYPDNEILRISDIVGFESQAQMNDYVVLRENFKGFIVDFPMDFLRDEDLRISIFHKEYYIPDVNFV</sequence>
<keyword evidence="4 9" id="KW-0378">Hydrolase</keyword>
<dbReference type="Pfam" id="PF00614">
    <property type="entry name" value="PLDc"/>
    <property type="match status" value="1"/>
</dbReference>
<evidence type="ECO:0000256" key="3">
    <source>
        <dbReference type="ARBA" id="ARBA00022737"/>
    </source>
</evidence>
<dbReference type="PIRSF" id="PIRSF009376">
    <property type="entry name" value="Phospholipase_D_euk"/>
    <property type="match status" value="1"/>
</dbReference>
<gene>
    <name evidence="13" type="ORF">BSTOLATCC_MIC46767</name>
</gene>
<evidence type="ECO:0000256" key="9">
    <source>
        <dbReference type="PIRNR" id="PIRNR009376"/>
    </source>
</evidence>
<dbReference type="Pfam" id="PF13091">
    <property type="entry name" value="PLDc_2"/>
    <property type="match status" value="1"/>
</dbReference>
<dbReference type="FunFam" id="3.30.870.10:FF:000011">
    <property type="entry name" value="Phospholipase"/>
    <property type="match status" value="1"/>
</dbReference>
<dbReference type="InterPro" id="IPR016555">
    <property type="entry name" value="PLipase_D_euk"/>
</dbReference>
<comment type="catalytic activity">
    <reaction evidence="1 9">
        <text>a 1,2-diacyl-sn-glycero-3-phosphocholine + H2O = a 1,2-diacyl-sn-glycero-3-phosphate + choline + H(+)</text>
        <dbReference type="Rhea" id="RHEA:14445"/>
        <dbReference type="ChEBI" id="CHEBI:15354"/>
        <dbReference type="ChEBI" id="CHEBI:15377"/>
        <dbReference type="ChEBI" id="CHEBI:15378"/>
        <dbReference type="ChEBI" id="CHEBI:57643"/>
        <dbReference type="ChEBI" id="CHEBI:58608"/>
        <dbReference type="EC" id="3.1.4.4"/>
    </reaction>
</comment>
<dbReference type="Gene3D" id="3.30.870.10">
    <property type="entry name" value="Endonuclease Chain A"/>
    <property type="match status" value="2"/>
</dbReference>
<dbReference type="GO" id="GO:0005886">
    <property type="term" value="C:plasma membrane"/>
    <property type="evidence" value="ECO:0007669"/>
    <property type="project" value="TreeGrafter"/>
</dbReference>
<dbReference type="CDD" id="cd09141">
    <property type="entry name" value="PLDc_vPLD1_2_yPLD_like_2"/>
    <property type="match status" value="1"/>
</dbReference>
<evidence type="ECO:0000256" key="7">
    <source>
        <dbReference type="ARBA" id="ARBA00023288"/>
    </source>
</evidence>
<dbReference type="PROSITE" id="PS50035">
    <property type="entry name" value="PLD"/>
    <property type="match status" value="2"/>
</dbReference>
<evidence type="ECO:0000259" key="12">
    <source>
        <dbReference type="PROSITE" id="PS50035"/>
    </source>
</evidence>
<evidence type="ECO:0000256" key="4">
    <source>
        <dbReference type="ARBA" id="ARBA00022801"/>
    </source>
</evidence>
<feature type="domain" description="PLD phosphodiesterase" evidence="12">
    <location>
        <begin position="386"/>
        <end position="413"/>
    </location>
</feature>
<keyword evidence="6" id="KW-0443">Lipid metabolism</keyword>
<comment type="caution">
    <text evidence="13">The sequence shown here is derived from an EMBL/GenBank/DDBJ whole genome shotgun (WGS) entry which is preliminary data.</text>
</comment>
<dbReference type="CDD" id="cd06093">
    <property type="entry name" value="PX_domain"/>
    <property type="match status" value="1"/>
</dbReference>
<dbReference type="PANTHER" id="PTHR18896">
    <property type="entry name" value="PHOSPHOLIPASE D"/>
    <property type="match status" value="1"/>
</dbReference>
<feature type="region of interest" description="Disordered" evidence="10">
    <location>
        <begin position="539"/>
        <end position="569"/>
    </location>
</feature>
<dbReference type="InterPro" id="IPR011993">
    <property type="entry name" value="PH-like_dom_sf"/>
</dbReference>
<evidence type="ECO:0000256" key="2">
    <source>
        <dbReference type="ARBA" id="ARBA00008664"/>
    </source>
</evidence>
<dbReference type="PROSITE" id="PS50003">
    <property type="entry name" value="PH_DOMAIN"/>
    <property type="match status" value="1"/>
</dbReference>
<dbReference type="SMART" id="SM00233">
    <property type="entry name" value="PH"/>
    <property type="match status" value="1"/>
</dbReference>
<dbReference type="SUPFAM" id="SSF56024">
    <property type="entry name" value="Phospholipase D/nuclease"/>
    <property type="match status" value="2"/>
</dbReference>
<keyword evidence="7" id="KW-0449">Lipoprotein</keyword>
<evidence type="ECO:0000313" key="13">
    <source>
        <dbReference type="EMBL" id="CAG9328777.1"/>
    </source>
</evidence>
<evidence type="ECO:0000259" key="11">
    <source>
        <dbReference type="PROSITE" id="PS50003"/>
    </source>
</evidence>
<dbReference type="GO" id="GO:0006654">
    <property type="term" value="P:phosphatidic acid biosynthetic process"/>
    <property type="evidence" value="ECO:0007669"/>
    <property type="project" value="InterPro"/>
</dbReference>
<dbReference type="Gene3D" id="2.30.29.30">
    <property type="entry name" value="Pleckstrin-homology domain (PH domain)/Phosphotyrosine-binding domain (PTB)"/>
    <property type="match status" value="1"/>
</dbReference>
<comment type="similarity">
    <text evidence="2 9">Belongs to the phospholipase D family.</text>
</comment>
<feature type="domain" description="PH" evidence="11">
    <location>
        <begin position="145"/>
        <end position="255"/>
    </location>
</feature>
<dbReference type="InterPro" id="IPR036871">
    <property type="entry name" value="PX_dom_sf"/>
</dbReference>
<evidence type="ECO:0000256" key="5">
    <source>
        <dbReference type="ARBA" id="ARBA00022963"/>
    </source>
</evidence>
<dbReference type="PANTHER" id="PTHR18896:SF76">
    <property type="entry name" value="PHOSPHOLIPASE"/>
    <property type="match status" value="1"/>
</dbReference>
<dbReference type="SMART" id="SM00155">
    <property type="entry name" value="PLDc"/>
    <property type="match status" value="2"/>
</dbReference>
<reference evidence="13" key="1">
    <citation type="submission" date="2021-09" db="EMBL/GenBank/DDBJ databases">
        <authorList>
            <consortium name="AG Swart"/>
            <person name="Singh M."/>
            <person name="Singh A."/>
            <person name="Seah K."/>
            <person name="Emmerich C."/>
        </authorList>
    </citation>
    <scope>NUCLEOTIDE SEQUENCE</scope>
    <source>
        <strain evidence="13">ATCC30299</strain>
    </source>
</reference>
<dbReference type="InterPro" id="IPR001849">
    <property type="entry name" value="PH_domain"/>
</dbReference>
<dbReference type="InterPro" id="IPR001683">
    <property type="entry name" value="PX_dom"/>
</dbReference>
<keyword evidence="14" id="KW-1185">Reference proteome</keyword>
<evidence type="ECO:0000256" key="1">
    <source>
        <dbReference type="ARBA" id="ARBA00000798"/>
    </source>
</evidence>
<dbReference type="EMBL" id="CAJZBQ010000046">
    <property type="protein sequence ID" value="CAG9328777.1"/>
    <property type="molecule type" value="Genomic_DNA"/>
</dbReference>
<dbReference type="AlphaFoldDB" id="A0AAU9JW76"/>
<keyword evidence="3" id="KW-0677">Repeat</keyword>
<dbReference type="GO" id="GO:0035556">
    <property type="term" value="P:intracellular signal transduction"/>
    <property type="evidence" value="ECO:0007669"/>
    <property type="project" value="InterPro"/>
</dbReference>
<evidence type="ECO:0000256" key="10">
    <source>
        <dbReference type="SAM" id="MobiDB-lite"/>
    </source>
</evidence>
<name>A0AAU9JW76_9CILI</name>
<dbReference type="SUPFAM" id="SSF50729">
    <property type="entry name" value="PH domain-like"/>
    <property type="match status" value="1"/>
</dbReference>
<dbReference type="GO" id="GO:0009395">
    <property type="term" value="P:phospholipid catabolic process"/>
    <property type="evidence" value="ECO:0007669"/>
    <property type="project" value="TreeGrafter"/>
</dbReference>
<keyword evidence="5 9" id="KW-0442">Lipid degradation</keyword>
<evidence type="ECO:0000313" key="14">
    <source>
        <dbReference type="Proteomes" id="UP001162131"/>
    </source>
</evidence>
<evidence type="ECO:0000256" key="8">
    <source>
        <dbReference type="ARBA" id="ARBA00037868"/>
    </source>
</evidence>